<feature type="region of interest" description="Disordered" evidence="1">
    <location>
        <begin position="37"/>
        <end position="101"/>
    </location>
</feature>
<protein>
    <submittedName>
        <fullName evidence="2">(Mediterranean fruit fly) hypothetical protein</fullName>
    </submittedName>
</protein>
<comment type="caution">
    <text evidence="2">The sequence shown here is derived from an EMBL/GenBank/DDBJ whole genome shotgun (WGS) entry which is preliminary data.</text>
</comment>
<keyword evidence="3" id="KW-1185">Reference proteome</keyword>
<dbReference type="AlphaFoldDB" id="A0A811VIV0"/>
<organism evidence="2 3">
    <name type="scientific">Ceratitis capitata</name>
    <name type="common">Mediterranean fruit fly</name>
    <name type="synonym">Tephritis capitata</name>
    <dbReference type="NCBI Taxonomy" id="7213"/>
    <lineage>
        <taxon>Eukaryota</taxon>
        <taxon>Metazoa</taxon>
        <taxon>Ecdysozoa</taxon>
        <taxon>Arthropoda</taxon>
        <taxon>Hexapoda</taxon>
        <taxon>Insecta</taxon>
        <taxon>Pterygota</taxon>
        <taxon>Neoptera</taxon>
        <taxon>Endopterygota</taxon>
        <taxon>Diptera</taxon>
        <taxon>Brachycera</taxon>
        <taxon>Muscomorpha</taxon>
        <taxon>Tephritoidea</taxon>
        <taxon>Tephritidae</taxon>
        <taxon>Ceratitis</taxon>
        <taxon>Ceratitis</taxon>
    </lineage>
</organism>
<feature type="compositionally biased region" description="Polar residues" evidence="1">
    <location>
        <begin position="49"/>
        <end position="77"/>
    </location>
</feature>
<proteinExistence type="predicted"/>
<dbReference type="Proteomes" id="UP000606786">
    <property type="component" value="Unassembled WGS sequence"/>
</dbReference>
<dbReference type="EMBL" id="CAJHJT010000056">
    <property type="protein sequence ID" value="CAD7014924.1"/>
    <property type="molecule type" value="Genomic_DNA"/>
</dbReference>
<evidence type="ECO:0000313" key="2">
    <source>
        <dbReference type="EMBL" id="CAD7014924.1"/>
    </source>
</evidence>
<reference evidence="2" key="1">
    <citation type="submission" date="2020-11" db="EMBL/GenBank/DDBJ databases">
        <authorList>
            <person name="Whitehead M."/>
        </authorList>
    </citation>
    <scope>NUCLEOTIDE SEQUENCE</scope>
    <source>
        <strain evidence="2">EGII</strain>
    </source>
</reference>
<gene>
    <name evidence="2" type="ORF">CCAP1982_LOCUS22888</name>
</gene>
<sequence>MQQLFADSVCQLQILAHTHKCVGCVAGGNVAVAKPIASSPAPPVDRNQVKVSQQANSQAVDSQQPTNDDDGSQTTQLARLGSAVEANIGEHGKSRKKYEKT</sequence>
<evidence type="ECO:0000256" key="1">
    <source>
        <dbReference type="SAM" id="MobiDB-lite"/>
    </source>
</evidence>
<name>A0A811VIV0_CERCA</name>
<accession>A0A811VIV0</accession>
<evidence type="ECO:0000313" key="3">
    <source>
        <dbReference type="Proteomes" id="UP000606786"/>
    </source>
</evidence>